<dbReference type="InterPro" id="IPR029063">
    <property type="entry name" value="SAM-dependent_MTases_sf"/>
</dbReference>
<dbReference type="GO" id="GO:0008757">
    <property type="term" value="F:S-adenosylmethionine-dependent methyltransferase activity"/>
    <property type="evidence" value="ECO:0000318"/>
    <property type="project" value="GO_Central"/>
</dbReference>
<evidence type="ECO:0000256" key="2">
    <source>
        <dbReference type="ARBA" id="ARBA00022842"/>
    </source>
</evidence>
<name>D8S6E5_SELML</name>
<reference evidence="3 4" key="1">
    <citation type="journal article" date="2011" name="Science">
        <title>The Selaginella genome identifies genetic changes associated with the evolution of vascular plants.</title>
        <authorList>
            <person name="Banks J.A."/>
            <person name="Nishiyama T."/>
            <person name="Hasebe M."/>
            <person name="Bowman J.L."/>
            <person name="Gribskov M."/>
            <person name="dePamphilis C."/>
            <person name="Albert V.A."/>
            <person name="Aono N."/>
            <person name="Aoyama T."/>
            <person name="Ambrose B.A."/>
            <person name="Ashton N.W."/>
            <person name="Axtell M.J."/>
            <person name="Barker E."/>
            <person name="Barker M.S."/>
            <person name="Bennetzen J.L."/>
            <person name="Bonawitz N.D."/>
            <person name="Chapple C."/>
            <person name="Cheng C."/>
            <person name="Correa L.G."/>
            <person name="Dacre M."/>
            <person name="DeBarry J."/>
            <person name="Dreyer I."/>
            <person name="Elias M."/>
            <person name="Engstrom E.M."/>
            <person name="Estelle M."/>
            <person name="Feng L."/>
            <person name="Finet C."/>
            <person name="Floyd S.K."/>
            <person name="Frommer W.B."/>
            <person name="Fujita T."/>
            <person name="Gramzow L."/>
            <person name="Gutensohn M."/>
            <person name="Harholt J."/>
            <person name="Hattori M."/>
            <person name="Heyl A."/>
            <person name="Hirai T."/>
            <person name="Hiwatashi Y."/>
            <person name="Ishikawa M."/>
            <person name="Iwata M."/>
            <person name="Karol K.G."/>
            <person name="Koehler B."/>
            <person name="Kolukisaoglu U."/>
            <person name="Kubo M."/>
            <person name="Kurata T."/>
            <person name="Lalonde S."/>
            <person name="Li K."/>
            <person name="Li Y."/>
            <person name="Litt A."/>
            <person name="Lyons E."/>
            <person name="Manning G."/>
            <person name="Maruyama T."/>
            <person name="Michael T.P."/>
            <person name="Mikami K."/>
            <person name="Miyazaki S."/>
            <person name="Morinaga S."/>
            <person name="Murata T."/>
            <person name="Mueller-Roeber B."/>
            <person name="Nelson D.R."/>
            <person name="Obara M."/>
            <person name="Oguri Y."/>
            <person name="Olmstead R.G."/>
            <person name="Onodera N."/>
            <person name="Petersen B.L."/>
            <person name="Pils B."/>
            <person name="Prigge M."/>
            <person name="Rensing S.A."/>
            <person name="Riano-Pachon D.M."/>
            <person name="Roberts A.W."/>
            <person name="Sato Y."/>
            <person name="Scheller H.V."/>
            <person name="Schulz B."/>
            <person name="Schulz C."/>
            <person name="Shakirov E.V."/>
            <person name="Shibagaki N."/>
            <person name="Shinohara N."/>
            <person name="Shippen D.E."/>
            <person name="Soerensen I."/>
            <person name="Sotooka R."/>
            <person name="Sugimoto N."/>
            <person name="Sugita M."/>
            <person name="Sumikawa N."/>
            <person name="Tanurdzic M."/>
            <person name="Theissen G."/>
            <person name="Ulvskov P."/>
            <person name="Wakazuki S."/>
            <person name="Weng J.K."/>
            <person name="Willats W.W."/>
            <person name="Wipf D."/>
            <person name="Wolf P.G."/>
            <person name="Yang L."/>
            <person name="Zimmer A.D."/>
            <person name="Zhu Q."/>
            <person name="Mitros T."/>
            <person name="Hellsten U."/>
            <person name="Loque D."/>
            <person name="Otillar R."/>
            <person name="Salamov A."/>
            <person name="Schmutz J."/>
            <person name="Shapiro H."/>
            <person name="Lindquist E."/>
            <person name="Lucas S."/>
            <person name="Rokhsar D."/>
            <person name="Grigoriev I.V."/>
        </authorList>
    </citation>
    <scope>NUCLEOTIDE SEQUENCE [LARGE SCALE GENOMIC DNA]</scope>
</reference>
<dbReference type="Gramene" id="EFJ20050">
    <property type="protein sequence ID" value="EFJ20050"/>
    <property type="gene ID" value="SELMODRAFT_109905"/>
</dbReference>
<evidence type="ECO:0000313" key="4">
    <source>
        <dbReference type="Proteomes" id="UP000001514"/>
    </source>
</evidence>
<accession>D8S6E5</accession>
<proteinExistence type="predicted"/>
<sequence length="342" mass="38713">MQGGLGEDSYHQNSSLQAQSFKNVQPTIKEIMANNTLLLDPSLKVIRIADLGCSNTIHAIDFVAREIIQLRDQKLPFSSSSSLEIQAIFSDTTANDFNTLFSKVPHLQGEPYFFSGVPGSFYHRLFPRSSIHFAMTSHALHYISKIPDEIIDRNSTAWNKDTMVIDRFSPPAALEAFARQASDDFSNFLQHRAQEVVSGGILVTMFPIRLTQELITVDLTLALEASWKDLIQEELLSQESLDTFNLPIYVRSMEEIQEALEPVKEYFKVIYSANFTYPQPDPKSWNATAVVKKWKAVLGRAIGQHIGNEELVELMFKRMVAKITTLTIPFEVILLVLQRTEL</sequence>
<dbReference type="eggNOG" id="ENOG502QQAF">
    <property type="taxonomic scope" value="Eukaryota"/>
</dbReference>
<keyword evidence="4" id="KW-1185">Reference proteome</keyword>
<organism evidence="4">
    <name type="scientific">Selaginella moellendorffii</name>
    <name type="common">Spikemoss</name>
    <dbReference type="NCBI Taxonomy" id="88036"/>
    <lineage>
        <taxon>Eukaryota</taxon>
        <taxon>Viridiplantae</taxon>
        <taxon>Streptophyta</taxon>
        <taxon>Embryophyta</taxon>
        <taxon>Tracheophyta</taxon>
        <taxon>Lycopodiopsida</taxon>
        <taxon>Selaginellales</taxon>
        <taxon>Selaginellaceae</taxon>
        <taxon>Selaginella</taxon>
    </lineage>
</organism>
<dbReference type="InParanoid" id="D8S6E5"/>
<dbReference type="Proteomes" id="UP000001514">
    <property type="component" value="Unassembled WGS sequence"/>
</dbReference>
<dbReference type="Gene3D" id="3.40.50.150">
    <property type="entry name" value="Vaccinia Virus protein VP39"/>
    <property type="match status" value="1"/>
</dbReference>
<dbReference type="InterPro" id="IPR042086">
    <property type="entry name" value="MeTrfase_capping"/>
</dbReference>
<protein>
    <submittedName>
        <fullName evidence="3">Uncharacterized protein</fullName>
    </submittedName>
</protein>
<dbReference type="OMA" id="GRNTYIA"/>
<dbReference type="InterPro" id="IPR005299">
    <property type="entry name" value="MeTrfase_7"/>
</dbReference>
<keyword evidence="2" id="KW-0460">Magnesium</keyword>
<dbReference type="FunCoup" id="D8S6E5">
    <property type="interactions" value="113"/>
</dbReference>
<dbReference type="HOGENOM" id="CLU_019628_1_1_1"/>
<dbReference type="AlphaFoldDB" id="D8S6E5"/>
<dbReference type="OrthoDB" id="1523883at2759"/>
<dbReference type="Pfam" id="PF03492">
    <property type="entry name" value="Methyltransf_7"/>
    <property type="match status" value="1"/>
</dbReference>
<dbReference type="Gene3D" id="1.10.1200.270">
    <property type="entry name" value="Methyltransferase, alpha-helical capping domain"/>
    <property type="match status" value="1"/>
</dbReference>
<gene>
    <name evidence="3" type="ORF">SELMODRAFT_109905</name>
</gene>
<evidence type="ECO:0000313" key="3">
    <source>
        <dbReference type="EMBL" id="EFJ20050.1"/>
    </source>
</evidence>
<dbReference type="SUPFAM" id="SSF53335">
    <property type="entry name" value="S-adenosyl-L-methionine-dependent methyltransferases"/>
    <property type="match status" value="1"/>
</dbReference>
<evidence type="ECO:0000256" key="1">
    <source>
        <dbReference type="ARBA" id="ARBA00022723"/>
    </source>
</evidence>
<dbReference type="GO" id="GO:0046872">
    <property type="term" value="F:metal ion binding"/>
    <property type="evidence" value="ECO:0007669"/>
    <property type="project" value="UniProtKB-KW"/>
</dbReference>
<dbReference type="PANTHER" id="PTHR31009">
    <property type="entry name" value="S-ADENOSYL-L-METHIONINE:CARBOXYL METHYLTRANSFERASE FAMILY PROTEIN"/>
    <property type="match status" value="1"/>
</dbReference>
<dbReference type="GO" id="GO:0032259">
    <property type="term" value="P:methylation"/>
    <property type="evidence" value="ECO:0000318"/>
    <property type="project" value="GO_Central"/>
</dbReference>
<dbReference type="KEGG" id="smo:SELMODRAFT_109905"/>
<dbReference type="EMBL" id="GL377604">
    <property type="protein sequence ID" value="EFJ20050.1"/>
    <property type="molecule type" value="Genomic_DNA"/>
</dbReference>
<keyword evidence="1" id="KW-0479">Metal-binding</keyword>